<proteinExistence type="predicted"/>
<organism evidence="2 3">
    <name type="scientific">Bacillus suaedaesalsae</name>
    <dbReference type="NCBI Taxonomy" id="2810349"/>
    <lineage>
        <taxon>Bacteria</taxon>
        <taxon>Bacillati</taxon>
        <taxon>Bacillota</taxon>
        <taxon>Bacilli</taxon>
        <taxon>Bacillales</taxon>
        <taxon>Bacillaceae</taxon>
        <taxon>Bacillus</taxon>
    </lineage>
</organism>
<evidence type="ECO:0000313" key="3">
    <source>
        <dbReference type="Proteomes" id="UP001518925"/>
    </source>
</evidence>
<reference evidence="2 3" key="1">
    <citation type="submission" date="2021-02" db="EMBL/GenBank/DDBJ databases">
        <title>Bacillus sp. RD4P76, an endophyte from a halophyte.</title>
        <authorList>
            <person name="Sun J.-Q."/>
        </authorList>
    </citation>
    <scope>NUCLEOTIDE SEQUENCE [LARGE SCALE GENOMIC DNA]</scope>
    <source>
        <strain evidence="2 3">RD4P76</strain>
    </source>
</reference>
<sequence length="72" mass="7883">MAQAFLSDSQLRLVFNTGVDSEGNPIYKSKSFRNVKTDATTDGLYAVATSLIGLQQYPVTAIERNDKNLLGE</sequence>
<dbReference type="Proteomes" id="UP001518925">
    <property type="component" value="Unassembled WGS sequence"/>
</dbReference>
<dbReference type="InterPro" id="IPR012454">
    <property type="entry name" value="DUF1659"/>
</dbReference>
<feature type="domain" description="DUF1659" evidence="1">
    <location>
        <begin position="3"/>
        <end position="70"/>
    </location>
</feature>
<name>A0ABS2DL24_9BACI</name>
<evidence type="ECO:0000259" key="1">
    <source>
        <dbReference type="Pfam" id="PF07872"/>
    </source>
</evidence>
<evidence type="ECO:0000313" key="2">
    <source>
        <dbReference type="EMBL" id="MBM6619143.1"/>
    </source>
</evidence>
<dbReference type="RefSeq" id="WP_204204498.1">
    <property type="nucleotide sequence ID" value="NZ_JAFELM010000039.1"/>
</dbReference>
<protein>
    <submittedName>
        <fullName evidence="2">DUF1659 domain-containing protein</fullName>
    </submittedName>
</protein>
<dbReference type="Pfam" id="PF07872">
    <property type="entry name" value="DUF1659"/>
    <property type="match status" value="1"/>
</dbReference>
<accession>A0ABS2DL24</accession>
<comment type="caution">
    <text evidence="2">The sequence shown here is derived from an EMBL/GenBank/DDBJ whole genome shotgun (WGS) entry which is preliminary data.</text>
</comment>
<dbReference type="EMBL" id="JAFELM010000039">
    <property type="protein sequence ID" value="MBM6619143.1"/>
    <property type="molecule type" value="Genomic_DNA"/>
</dbReference>
<keyword evidence="3" id="KW-1185">Reference proteome</keyword>
<gene>
    <name evidence="2" type="ORF">JR050_15855</name>
</gene>